<proteinExistence type="inferred from homology"/>
<comment type="similarity">
    <text evidence="2">Belongs to the BMP lipoprotein family.</text>
</comment>
<dbReference type="RefSeq" id="WP_106210912.1">
    <property type="nucleotide sequence ID" value="NZ_PVTL01000003.1"/>
</dbReference>
<evidence type="ECO:0000313" key="9">
    <source>
        <dbReference type="EMBL" id="PRY68818.1"/>
    </source>
</evidence>
<dbReference type="InterPro" id="IPR028082">
    <property type="entry name" value="Peripla_BP_I"/>
</dbReference>
<sequence>MKSGLHRTLAVVGLVAAIGFTSACSTAVPSGNTDNATSAARTPVEDLSIAIVLSGPITDNDFNQVGYEAAEAAGEEVGAEVAYAENVSDANAERTLRNFASDGYDLIIAHSFSFGDATLRVAAEFPDAVFMAGTATSNAENVGTYDNPDYQGAYLAGMLAAGVASEGTVGWVSAIQTPNLLANLHAYEAGAEDINPEITVLHSFIGSFYDPPRAREAALAQIQSGAQVLSAQTVGTIDGAIDGGALAIGALTDQNFLGPDNVLTSVLWDLAPVFTDVATAVQDGSWTNENYSYGVAEGSITLADFHGLDSRVPADVMATVLEREAEIASGEFEVPYDVTTVD</sequence>
<reference evidence="9 10" key="1">
    <citation type="submission" date="2018-03" db="EMBL/GenBank/DDBJ databases">
        <title>Genomic Encyclopedia of Type Strains, Phase III (KMG-III): the genomes of soil and plant-associated and newly described type strains.</title>
        <authorList>
            <person name="Whitman W."/>
        </authorList>
    </citation>
    <scope>NUCLEOTIDE SEQUENCE [LARGE SCALE GENOMIC DNA]</scope>
    <source>
        <strain evidence="9 10">CGMCC 1.12484</strain>
    </source>
</reference>
<dbReference type="Proteomes" id="UP000237983">
    <property type="component" value="Unassembled WGS sequence"/>
</dbReference>
<dbReference type="PANTHER" id="PTHR34296:SF2">
    <property type="entry name" value="ABC TRANSPORTER GUANOSINE-BINDING PROTEIN NUPN"/>
    <property type="match status" value="1"/>
</dbReference>
<dbReference type="OrthoDB" id="9769871at2"/>
<dbReference type="Pfam" id="PF02608">
    <property type="entry name" value="Bmp"/>
    <property type="match status" value="1"/>
</dbReference>
<dbReference type="InterPro" id="IPR003760">
    <property type="entry name" value="PnrA-like"/>
</dbReference>
<evidence type="ECO:0000256" key="6">
    <source>
        <dbReference type="ARBA" id="ARBA00023288"/>
    </source>
</evidence>
<evidence type="ECO:0000256" key="7">
    <source>
        <dbReference type="SAM" id="SignalP"/>
    </source>
</evidence>
<protein>
    <submittedName>
        <fullName evidence="9">Nucleoside-binding protein</fullName>
    </submittedName>
</protein>
<evidence type="ECO:0000256" key="5">
    <source>
        <dbReference type="ARBA" id="ARBA00023136"/>
    </source>
</evidence>
<comment type="subcellular location">
    <subcellularLocation>
        <location evidence="1">Cell membrane</location>
        <topology evidence="1">Lipid-anchor</topology>
    </subcellularLocation>
</comment>
<evidence type="ECO:0000313" key="10">
    <source>
        <dbReference type="Proteomes" id="UP000237983"/>
    </source>
</evidence>
<feature type="domain" description="ABC transporter substrate-binding protein PnrA-like" evidence="8">
    <location>
        <begin position="48"/>
        <end position="335"/>
    </location>
</feature>
<dbReference type="PROSITE" id="PS51257">
    <property type="entry name" value="PROKAR_LIPOPROTEIN"/>
    <property type="match status" value="1"/>
</dbReference>
<feature type="chain" id="PRO_5015603655" evidence="7">
    <location>
        <begin position="28"/>
        <end position="342"/>
    </location>
</feature>
<keyword evidence="10" id="KW-1185">Reference proteome</keyword>
<evidence type="ECO:0000256" key="4">
    <source>
        <dbReference type="ARBA" id="ARBA00022729"/>
    </source>
</evidence>
<dbReference type="SUPFAM" id="SSF53822">
    <property type="entry name" value="Periplasmic binding protein-like I"/>
    <property type="match status" value="1"/>
</dbReference>
<gene>
    <name evidence="9" type="ORF">B0I08_10322</name>
</gene>
<accession>A0A2T0VF37</accession>
<evidence type="ECO:0000256" key="2">
    <source>
        <dbReference type="ARBA" id="ARBA00008610"/>
    </source>
</evidence>
<organism evidence="9 10">
    <name type="scientific">Glaciihabitans tibetensis</name>
    <dbReference type="NCBI Taxonomy" id="1266600"/>
    <lineage>
        <taxon>Bacteria</taxon>
        <taxon>Bacillati</taxon>
        <taxon>Actinomycetota</taxon>
        <taxon>Actinomycetes</taxon>
        <taxon>Micrococcales</taxon>
        <taxon>Microbacteriaceae</taxon>
        <taxon>Glaciihabitans</taxon>
    </lineage>
</organism>
<comment type="caution">
    <text evidence="9">The sequence shown here is derived from an EMBL/GenBank/DDBJ whole genome shotgun (WGS) entry which is preliminary data.</text>
</comment>
<keyword evidence="5" id="KW-0472">Membrane</keyword>
<evidence type="ECO:0000256" key="1">
    <source>
        <dbReference type="ARBA" id="ARBA00004193"/>
    </source>
</evidence>
<keyword evidence="6" id="KW-0449">Lipoprotein</keyword>
<name>A0A2T0VF37_9MICO</name>
<dbReference type="EMBL" id="PVTL01000003">
    <property type="protein sequence ID" value="PRY68818.1"/>
    <property type="molecule type" value="Genomic_DNA"/>
</dbReference>
<dbReference type="InterPro" id="IPR050957">
    <property type="entry name" value="BMP_lipoprotein"/>
</dbReference>
<dbReference type="CDD" id="cd06304">
    <property type="entry name" value="PBP1_BmpA_Med_PnrA-like"/>
    <property type="match status" value="1"/>
</dbReference>
<keyword evidence="4 7" id="KW-0732">Signal</keyword>
<evidence type="ECO:0000256" key="3">
    <source>
        <dbReference type="ARBA" id="ARBA00022475"/>
    </source>
</evidence>
<dbReference type="AlphaFoldDB" id="A0A2T0VF37"/>
<dbReference type="Gene3D" id="3.40.50.2300">
    <property type="match status" value="2"/>
</dbReference>
<keyword evidence="3" id="KW-1003">Cell membrane</keyword>
<dbReference type="PANTHER" id="PTHR34296">
    <property type="entry name" value="TRANSCRIPTIONAL ACTIVATOR PROTEIN MED"/>
    <property type="match status" value="1"/>
</dbReference>
<evidence type="ECO:0000259" key="8">
    <source>
        <dbReference type="Pfam" id="PF02608"/>
    </source>
</evidence>
<feature type="signal peptide" evidence="7">
    <location>
        <begin position="1"/>
        <end position="27"/>
    </location>
</feature>
<dbReference type="GO" id="GO:0005886">
    <property type="term" value="C:plasma membrane"/>
    <property type="evidence" value="ECO:0007669"/>
    <property type="project" value="UniProtKB-SubCell"/>
</dbReference>